<evidence type="ECO:0000313" key="3">
    <source>
        <dbReference type="Proteomes" id="UP000199013"/>
    </source>
</evidence>
<keyword evidence="3" id="KW-1185">Reference proteome</keyword>
<dbReference type="EMBL" id="FLUV01000681">
    <property type="protein sequence ID" value="SBW20237.1"/>
    <property type="molecule type" value="Genomic_DNA"/>
</dbReference>
<reference evidence="3" key="1">
    <citation type="submission" date="2016-02" db="EMBL/GenBank/DDBJ databases">
        <authorList>
            <person name="Wibberg D."/>
        </authorList>
    </citation>
    <scope>NUCLEOTIDE SEQUENCE [LARGE SCALE GENOMIC DNA]</scope>
</reference>
<sequence>MGSASTLVVVQAPQAPDQPPSPTGSGRFILVGNAAFMTNDRLDEQGNGALAIGLLNRHRTLSWVVPQPGGPDSVARKGLLGLLPDRVLLACLQLGLAVVVLALWRARRLGPPVPEPLPVVVRAAETVEGRGRLYAAAQARDLAAATLRAAERGRLAEHLGLPAQARPARAGDAGQPEPDPTALVASVAARTGRSPIEIRSLLYGSGMSQDTPTAGGTIPAEGVPDVALVALVNQLDALDRQVATGLDRRVAAG</sequence>
<gene>
    <name evidence="2" type="ORF">FDG2_1632</name>
</gene>
<proteinExistence type="predicted"/>
<dbReference type="AlphaFoldDB" id="A0A1C3NVZ8"/>
<feature type="region of interest" description="Disordered" evidence="1">
    <location>
        <begin position="160"/>
        <end position="179"/>
    </location>
</feature>
<accession>A0A1C3NVZ8</accession>
<evidence type="ECO:0000313" key="2">
    <source>
        <dbReference type="EMBL" id="SBW20237.1"/>
    </source>
</evidence>
<evidence type="ECO:0008006" key="4">
    <source>
        <dbReference type="Google" id="ProtNLM"/>
    </source>
</evidence>
<organism evidence="2 3">
    <name type="scientific">Candidatus Protofrankia californiensis</name>
    <dbReference type="NCBI Taxonomy" id="1839754"/>
    <lineage>
        <taxon>Bacteria</taxon>
        <taxon>Bacillati</taxon>
        <taxon>Actinomycetota</taxon>
        <taxon>Actinomycetes</taxon>
        <taxon>Frankiales</taxon>
        <taxon>Frankiaceae</taxon>
        <taxon>Protofrankia</taxon>
    </lineage>
</organism>
<dbReference type="Proteomes" id="UP000199013">
    <property type="component" value="Unassembled WGS sequence"/>
</dbReference>
<name>A0A1C3NVZ8_9ACTN</name>
<protein>
    <recommendedName>
        <fullName evidence="4">DUF4350 domain-containing protein</fullName>
    </recommendedName>
</protein>
<evidence type="ECO:0000256" key="1">
    <source>
        <dbReference type="SAM" id="MobiDB-lite"/>
    </source>
</evidence>